<keyword evidence="6 8" id="KW-1133">Transmembrane helix</keyword>
<evidence type="ECO:0000259" key="9">
    <source>
        <dbReference type="Pfam" id="PF01699"/>
    </source>
</evidence>
<evidence type="ECO:0000256" key="8">
    <source>
        <dbReference type="SAM" id="Phobius"/>
    </source>
</evidence>
<evidence type="ECO:0000256" key="2">
    <source>
        <dbReference type="ARBA" id="ARBA00022448"/>
    </source>
</evidence>
<evidence type="ECO:0000256" key="6">
    <source>
        <dbReference type="ARBA" id="ARBA00022989"/>
    </source>
</evidence>
<dbReference type="GO" id="GO:0006874">
    <property type="term" value="P:intracellular calcium ion homeostasis"/>
    <property type="evidence" value="ECO:0007669"/>
    <property type="project" value="TreeGrafter"/>
</dbReference>
<keyword evidence="2" id="KW-0813">Transport</keyword>
<dbReference type="VEuPathDB" id="VectorBase:GPAI006933"/>
<feature type="transmembrane region" description="Helical" evidence="8">
    <location>
        <begin position="502"/>
        <end position="524"/>
    </location>
</feature>
<dbReference type="Gene3D" id="1.20.1420.30">
    <property type="entry name" value="NCX, central ion-binding region"/>
    <property type="match status" value="2"/>
</dbReference>
<feature type="domain" description="Sodium/calcium exchanger membrane region" evidence="9">
    <location>
        <begin position="397"/>
        <end position="545"/>
    </location>
</feature>
<feature type="transmembrane region" description="Helical" evidence="8">
    <location>
        <begin position="74"/>
        <end position="95"/>
    </location>
</feature>
<reference evidence="10" key="2">
    <citation type="submission" date="2020-05" db="UniProtKB">
        <authorList>
            <consortium name="EnsemblMetazoa"/>
        </authorList>
    </citation>
    <scope>IDENTIFICATION</scope>
    <source>
        <strain evidence="10">IAEA</strain>
    </source>
</reference>
<dbReference type="GO" id="GO:0016020">
    <property type="term" value="C:membrane"/>
    <property type="evidence" value="ECO:0007669"/>
    <property type="project" value="UniProtKB-SubCell"/>
</dbReference>
<evidence type="ECO:0000256" key="1">
    <source>
        <dbReference type="ARBA" id="ARBA00004141"/>
    </source>
</evidence>
<dbReference type="Proteomes" id="UP000092445">
    <property type="component" value="Unassembled WGS sequence"/>
</dbReference>
<evidence type="ECO:0000256" key="7">
    <source>
        <dbReference type="ARBA" id="ARBA00023136"/>
    </source>
</evidence>
<feature type="transmembrane region" description="Helical" evidence="8">
    <location>
        <begin position="425"/>
        <end position="444"/>
    </location>
</feature>
<keyword evidence="4" id="KW-0406">Ion transport</keyword>
<dbReference type="Pfam" id="PF01699">
    <property type="entry name" value="Na_Ca_ex"/>
    <property type="match status" value="2"/>
</dbReference>
<keyword evidence="4" id="KW-0106">Calcium</keyword>
<evidence type="ECO:0000313" key="11">
    <source>
        <dbReference type="Proteomes" id="UP000092445"/>
    </source>
</evidence>
<feature type="transmembrane region" description="Helical" evidence="8">
    <location>
        <begin position="531"/>
        <end position="552"/>
    </location>
</feature>
<accession>A0A1A9Z8G4</accession>
<evidence type="ECO:0000256" key="4">
    <source>
        <dbReference type="ARBA" id="ARBA00022568"/>
    </source>
</evidence>
<dbReference type="STRING" id="7398.A0A1A9Z8G4"/>
<dbReference type="InterPro" id="IPR044880">
    <property type="entry name" value="NCX_ion-bd_dom_sf"/>
</dbReference>
<keyword evidence="3" id="KW-0050">Antiport</keyword>
<feature type="transmembrane region" description="Helical" evidence="8">
    <location>
        <begin position="456"/>
        <end position="482"/>
    </location>
</feature>
<comment type="subcellular location">
    <subcellularLocation>
        <location evidence="1">Membrane</location>
        <topology evidence="1">Multi-pass membrane protein</topology>
    </subcellularLocation>
</comment>
<feature type="domain" description="Sodium/calcium exchanger membrane region" evidence="9">
    <location>
        <begin position="87"/>
        <end position="225"/>
    </location>
</feature>
<evidence type="ECO:0000256" key="3">
    <source>
        <dbReference type="ARBA" id="ARBA00022449"/>
    </source>
</evidence>
<sequence length="574" mass="63799">MLIEHFNTSNQSIPTYERHESFVQDIGVPDCDMVMILPPAERCAFVTDTQYCQDDIFILDYVYFFYCSIDSSKIFVFIFGEFVLICGSFLLFLILGSTTDGFFCPCLKVLCDILGLNENVAGVTLLAFGNCAPDMITGLTGLASQTRIIYTDVLGSAMFVTFFVGGVIMSLVPFVIQPTTFLRDTCFLLFDVVFLHYCFSSDLSVTLAEAIGITSIYLLYIFTVVFDQYLSKKKIKEQLRKNTELVSSIHLLLSQAEEEEQEESPPEEEEDAAGELFRQLFYSLNPIDVTDWLESGRMSKTVMLMKAPVLVFLKMFIPVVDYEIEGNGWSKLLNCIQIVLLPLLLIYAIVDQGTLVNGIVYGVAAFTTIPLAIYVFKHTSVNEVPKYHRFLAAYAGIGSMFMIYNCAGEIVSILGVLGITTQRSSSFLGCTLLAWGNSVGDLVANISLSRNGYEKMGFAACFGGPLFTSLFGIGIAMMYSAGTSPDYATDKMKVGVGLMGETLNTFMVIMLLLLICAGFFTNFICRRSMGLFMITSYLIFVIFAVLMEFQIIHPFGSEHRFQPPPETFGGALNE</sequence>
<dbReference type="PANTHER" id="PTHR12266">
    <property type="entry name" value="NA+/CA2+ K+ INDEPENDENT EXCHANGER"/>
    <property type="match status" value="1"/>
</dbReference>
<dbReference type="AlphaFoldDB" id="A0A1A9Z8G4"/>
<organism evidence="10 11">
    <name type="scientific">Glossina pallidipes</name>
    <name type="common">Tsetse fly</name>
    <dbReference type="NCBI Taxonomy" id="7398"/>
    <lineage>
        <taxon>Eukaryota</taxon>
        <taxon>Metazoa</taxon>
        <taxon>Ecdysozoa</taxon>
        <taxon>Arthropoda</taxon>
        <taxon>Hexapoda</taxon>
        <taxon>Insecta</taxon>
        <taxon>Pterygota</taxon>
        <taxon>Neoptera</taxon>
        <taxon>Endopterygota</taxon>
        <taxon>Diptera</taxon>
        <taxon>Brachycera</taxon>
        <taxon>Muscomorpha</taxon>
        <taxon>Hippoboscoidea</taxon>
        <taxon>Glossinidae</taxon>
        <taxon>Glossina</taxon>
    </lineage>
</organism>
<evidence type="ECO:0000256" key="5">
    <source>
        <dbReference type="ARBA" id="ARBA00022692"/>
    </source>
</evidence>
<dbReference type="GO" id="GO:0005432">
    <property type="term" value="F:calcium:sodium antiporter activity"/>
    <property type="evidence" value="ECO:0007669"/>
    <property type="project" value="TreeGrafter"/>
</dbReference>
<dbReference type="InterPro" id="IPR004837">
    <property type="entry name" value="NaCa_Exmemb"/>
</dbReference>
<keyword evidence="5 8" id="KW-0812">Transmembrane</keyword>
<reference evidence="11" key="1">
    <citation type="submission" date="2014-03" db="EMBL/GenBank/DDBJ databases">
        <authorList>
            <person name="Aksoy S."/>
            <person name="Warren W."/>
            <person name="Wilson R.K."/>
        </authorList>
    </citation>
    <scope>NUCLEOTIDE SEQUENCE [LARGE SCALE GENOMIC DNA]</scope>
    <source>
        <strain evidence="11">IAEA</strain>
    </source>
</reference>
<dbReference type="PANTHER" id="PTHR12266:SF0">
    <property type="entry name" value="MITOCHONDRIAL SODIUM_CALCIUM EXCHANGER PROTEIN"/>
    <property type="match status" value="1"/>
</dbReference>
<dbReference type="InterPro" id="IPR051359">
    <property type="entry name" value="CaCA_antiporter"/>
</dbReference>
<proteinExistence type="predicted"/>
<evidence type="ECO:0000313" key="10">
    <source>
        <dbReference type="EnsemblMetazoa" id="GPAI006933-PA"/>
    </source>
</evidence>
<name>A0A1A9Z8G4_GLOPL</name>
<keyword evidence="11" id="KW-1185">Reference proteome</keyword>
<feature type="transmembrane region" description="Helical" evidence="8">
    <location>
        <begin position="211"/>
        <end position="230"/>
    </location>
</feature>
<feature type="transmembrane region" description="Helical" evidence="8">
    <location>
        <begin position="153"/>
        <end position="175"/>
    </location>
</feature>
<feature type="transmembrane region" description="Helical" evidence="8">
    <location>
        <begin position="332"/>
        <end position="350"/>
    </location>
</feature>
<protein>
    <recommendedName>
        <fullName evidence="9">Sodium/calcium exchanger membrane region domain-containing protein</fullName>
    </recommendedName>
</protein>
<keyword evidence="7 8" id="KW-0472">Membrane</keyword>
<keyword evidence="4" id="KW-0109">Calcium transport</keyword>
<feature type="transmembrane region" description="Helical" evidence="8">
    <location>
        <begin position="356"/>
        <end position="376"/>
    </location>
</feature>
<dbReference type="EnsemblMetazoa" id="GPAI006933-RA">
    <property type="protein sequence ID" value="GPAI006933-PA"/>
    <property type="gene ID" value="GPAI006933"/>
</dbReference>
<feature type="transmembrane region" description="Helical" evidence="8">
    <location>
        <begin position="397"/>
        <end position="419"/>
    </location>
</feature>